<evidence type="ECO:0000313" key="1">
    <source>
        <dbReference type="EMBL" id="MBX66303.1"/>
    </source>
</evidence>
<reference evidence="1" key="1">
    <citation type="submission" date="2018-02" db="EMBL/GenBank/DDBJ databases">
        <title>Rhizophora mucronata_Transcriptome.</title>
        <authorList>
            <person name="Meera S.P."/>
            <person name="Sreeshan A."/>
            <person name="Augustine A."/>
        </authorList>
    </citation>
    <scope>NUCLEOTIDE SEQUENCE</scope>
    <source>
        <tissue evidence="1">Leaf</tissue>
    </source>
</reference>
<protein>
    <submittedName>
        <fullName evidence="1">Uncharacterized protein</fullName>
    </submittedName>
</protein>
<organism evidence="1">
    <name type="scientific">Rhizophora mucronata</name>
    <name type="common">Asiatic mangrove</name>
    <dbReference type="NCBI Taxonomy" id="61149"/>
    <lineage>
        <taxon>Eukaryota</taxon>
        <taxon>Viridiplantae</taxon>
        <taxon>Streptophyta</taxon>
        <taxon>Embryophyta</taxon>
        <taxon>Tracheophyta</taxon>
        <taxon>Spermatophyta</taxon>
        <taxon>Magnoliopsida</taxon>
        <taxon>eudicotyledons</taxon>
        <taxon>Gunneridae</taxon>
        <taxon>Pentapetalae</taxon>
        <taxon>rosids</taxon>
        <taxon>fabids</taxon>
        <taxon>Malpighiales</taxon>
        <taxon>Rhizophoraceae</taxon>
        <taxon>Rhizophora</taxon>
    </lineage>
</organism>
<sequence length="35" mass="4206">MTLQKPSLHLQCPHTLHKHLELHWQQIHICQIPIC</sequence>
<dbReference type="AlphaFoldDB" id="A0A2P2QH25"/>
<accession>A0A2P2QH25</accession>
<name>A0A2P2QH25_RHIMU</name>
<dbReference type="EMBL" id="GGEC01085819">
    <property type="protein sequence ID" value="MBX66303.1"/>
    <property type="molecule type" value="Transcribed_RNA"/>
</dbReference>
<proteinExistence type="predicted"/>